<evidence type="ECO:0000313" key="2">
    <source>
        <dbReference type="Proteomes" id="UP000010467"/>
    </source>
</evidence>
<keyword evidence="1" id="KW-0614">Plasmid</keyword>
<dbReference type="Gene3D" id="3.20.20.80">
    <property type="entry name" value="Glycosidases"/>
    <property type="match status" value="1"/>
</dbReference>
<dbReference type="SUPFAM" id="SSF51445">
    <property type="entry name" value="(Trans)glycosidases"/>
    <property type="match status" value="1"/>
</dbReference>
<dbReference type="Proteomes" id="UP000010467">
    <property type="component" value="Plasmid pDEIPE01"/>
</dbReference>
<geneLocation type="plasmid" evidence="1 2">
    <name>pDEIPE01</name>
</geneLocation>
<dbReference type="InterPro" id="IPR017853">
    <property type="entry name" value="GH"/>
</dbReference>
<gene>
    <name evidence="1" type="ordered locus">Deipe_4195</name>
</gene>
<organism evidence="1 2">
    <name type="scientific">Deinococcus peraridilitoris (strain DSM 19664 / LMG 22246 / CIP 109416 / KR-200)</name>
    <dbReference type="NCBI Taxonomy" id="937777"/>
    <lineage>
        <taxon>Bacteria</taxon>
        <taxon>Thermotogati</taxon>
        <taxon>Deinococcota</taxon>
        <taxon>Deinococci</taxon>
        <taxon>Deinococcales</taxon>
        <taxon>Deinococcaceae</taxon>
        <taxon>Deinococcus</taxon>
    </lineage>
</organism>
<protein>
    <submittedName>
        <fullName evidence="1">Uncharacterized protein</fullName>
    </submittedName>
</protein>
<dbReference type="KEGG" id="dpd:Deipe_4195"/>
<dbReference type="AlphaFoldDB" id="L0A801"/>
<accession>L0A801</accession>
<name>L0A801_DEIPD</name>
<reference evidence="2" key="1">
    <citation type="submission" date="2012-03" db="EMBL/GenBank/DDBJ databases">
        <title>Complete sequence of plasmid 1 of Deinococcus peraridilitoris DSM 19664.</title>
        <authorList>
            <person name="Lucas S."/>
            <person name="Copeland A."/>
            <person name="Lapidus A."/>
            <person name="Glavina del Rio T."/>
            <person name="Dalin E."/>
            <person name="Tice H."/>
            <person name="Bruce D."/>
            <person name="Goodwin L."/>
            <person name="Pitluck S."/>
            <person name="Peters L."/>
            <person name="Mikhailova N."/>
            <person name="Lu M."/>
            <person name="Kyrpides N."/>
            <person name="Mavromatis K."/>
            <person name="Ivanova N."/>
            <person name="Brettin T."/>
            <person name="Detter J.C."/>
            <person name="Han C."/>
            <person name="Larimer F."/>
            <person name="Land M."/>
            <person name="Hauser L."/>
            <person name="Markowitz V."/>
            <person name="Cheng J.-F."/>
            <person name="Hugenholtz P."/>
            <person name="Woyke T."/>
            <person name="Wu D."/>
            <person name="Pukall R."/>
            <person name="Steenblock K."/>
            <person name="Brambilla E."/>
            <person name="Klenk H.-P."/>
            <person name="Eisen J.A."/>
        </authorList>
    </citation>
    <scope>NUCLEOTIDE SEQUENCE [LARGE SCALE GENOMIC DNA]</scope>
    <source>
        <strain evidence="2">DSM 19664 / LMG 22246 / CIP 109416 / KR-200</strain>
        <plasmid evidence="2">Plasmid pDEIPE01</plasmid>
    </source>
</reference>
<dbReference type="HOGENOM" id="CLU_2842526_0_0_0"/>
<evidence type="ECO:0000313" key="1">
    <source>
        <dbReference type="EMBL" id="AFZ69559.1"/>
    </source>
</evidence>
<sequence>MTQTQWYKEAILYEVDVETFQDSNDDGVGDVAVAGLTSRLGTFRSLGLPRFTGRVRKPAEGSSVR</sequence>
<dbReference type="EMBL" id="CP003383">
    <property type="protein sequence ID" value="AFZ69559.1"/>
    <property type="molecule type" value="Genomic_DNA"/>
</dbReference>
<keyword evidence="2" id="KW-1185">Reference proteome</keyword>
<proteinExistence type="predicted"/>